<evidence type="ECO:0000313" key="2">
    <source>
        <dbReference type="Proteomes" id="UP000241803"/>
    </source>
</evidence>
<accession>A0A2T3LEJ3</accession>
<proteinExistence type="predicted"/>
<comment type="caution">
    <text evidence="1">The sequence shown here is derived from an EMBL/GenBank/DDBJ whole genome shotgun (WGS) entry which is preliminary data.</text>
</comment>
<name>A0A2T3LEJ3_9GAMM</name>
<keyword evidence="2" id="KW-1185">Reference proteome</keyword>
<sequence length="193" mass="20921">MNALNIIGVVYKEVEKTMKKKLISSLFTVMLLAGCAGINDSLTPSLSVTKDSFDGSTLLTQSPVSAASSLSEGWNTLGFDWNEKYPDVVFLEVGVNGITNVMGVAFNVDGEVIENIKAASTLTKYGDWSTRRLIMPISDFIKVAEGKDVKMKVYQIDTYTVSSFGPANDGAVVNTKFPPFISMLKQQGVSIEN</sequence>
<reference evidence="1 2" key="1">
    <citation type="submission" date="2018-03" db="EMBL/GenBank/DDBJ databases">
        <title>Whole genome sequencing of Histamine producing bacteria.</title>
        <authorList>
            <person name="Butler K."/>
        </authorList>
    </citation>
    <scope>NUCLEOTIDE SEQUENCE [LARGE SCALE GENOMIC DNA]</scope>
    <source>
        <strain evidence="1 2">ATCC 19614</strain>
    </source>
</reference>
<dbReference type="Proteomes" id="UP000241803">
    <property type="component" value="Unassembled WGS sequence"/>
</dbReference>
<gene>
    <name evidence="1" type="ORF">C9J47_04395</name>
</gene>
<dbReference type="EMBL" id="PYOC01000001">
    <property type="protein sequence ID" value="PSV49803.1"/>
    <property type="molecule type" value="Genomic_DNA"/>
</dbReference>
<evidence type="ECO:0000313" key="1">
    <source>
        <dbReference type="EMBL" id="PSV49803.1"/>
    </source>
</evidence>
<dbReference type="AlphaFoldDB" id="A0A2T3LEJ3"/>
<protein>
    <submittedName>
        <fullName evidence="1">Uncharacterized protein</fullName>
    </submittedName>
</protein>
<organism evidence="1 2">
    <name type="scientific">Photobacterium indicum</name>
    <dbReference type="NCBI Taxonomy" id="81447"/>
    <lineage>
        <taxon>Bacteria</taxon>
        <taxon>Pseudomonadati</taxon>
        <taxon>Pseudomonadota</taxon>
        <taxon>Gammaproteobacteria</taxon>
        <taxon>Vibrionales</taxon>
        <taxon>Vibrionaceae</taxon>
        <taxon>Photobacterium</taxon>
    </lineage>
</organism>
<dbReference type="RefSeq" id="WP_107252412.1">
    <property type="nucleotide sequence ID" value="NZ_PYOC01000001.1"/>
</dbReference>